<evidence type="ECO:0000256" key="3">
    <source>
        <dbReference type="ARBA" id="ARBA00022692"/>
    </source>
</evidence>
<dbReference type="Pfam" id="PF16491">
    <property type="entry name" value="Peptidase_M48_N"/>
    <property type="match status" value="1"/>
</dbReference>
<dbReference type="InterPro" id="IPR027057">
    <property type="entry name" value="CAXX_Prtase_1"/>
</dbReference>
<evidence type="ECO:0000256" key="12">
    <source>
        <dbReference type="PIRSR" id="PIRSR627057-2"/>
    </source>
</evidence>
<dbReference type="GO" id="GO:0046872">
    <property type="term" value="F:metal ion binding"/>
    <property type="evidence" value="ECO:0007669"/>
    <property type="project" value="UniProtKB-KW"/>
</dbReference>
<dbReference type="InterPro" id="IPR032456">
    <property type="entry name" value="Peptidase_M48_N"/>
</dbReference>
<comment type="caution">
    <text evidence="17">The sequence shown here is derived from an EMBL/GenBank/DDBJ whole genome shotgun (WGS) entry which is preliminary data.</text>
</comment>
<feature type="transmembrane region" description="Helical" evidence="14">
    <location>
        <begin position="153"/>
        <end position="174"/>
    </location>
</feature>
<keyword evidence="5 13" id="KW-0378">Hydrolase</keyword>
<evidence type="ECO:0000256" key="4">
    <source>
        <dbReference type="ARBA" id="ARBA00022723"/>
    </source>
</evidence>
<keyword evidence="4 12" id="KW-0479">Metal-binding</keyword>
<gene>
    <name evidence="17" type="ORF">SASC598J21_021040</name>
</gene>
<evidence type="ECO:0000259" key="15">
    <source>
        <dbReference type="Pfam" id="PF01435"/>
    </source>
</evidence>
<keyword evidence="3 14" id="KW-0812">Transmembrane</keyword>
<keyword evidence="2 13" id="KW-0645">Protease</keyword>
<feature type="transmembrane region" description="Helical" evidence="14">
    <location>
        <begin position="74"/>
        <end position="96"/>
    </location>
</feature>
<comment type="cofactor">
    <cofactor evidence="12 13">
        <name>Zn(2+)</name>
        <dbReference type="ChEBI" id="CHEBI:29105"/>
    </cofactor>
    <text evidence="12 13">Binds 1 zinc ion per subunit.</text>
</comment>
<comment type="subcellular location">
    <subcellularLocation>
        <location evidence="1">Endoplasmic reticulum membrane</location>
        <topology evidence="1">Multi-pass membrane protein</topology>
    </subcellularLocation>
</comment>
<evidence type="ECO:0000259" key="16">
    <source>
        <dbReference type="Pfam" id="PF16491"/>
    </source>
</evidence>
<protein>
    <submittedName>
        <fullName evidence="17">Zn-dependent protease with chaperone function</fullName>
    </submittedName>
</protein>
<feature type="transmembrane region" description="Helical" evidence="14">
    <location>
        <begin position="108"/>
        <end position="132"/>
    </location>
</feature>
<keyword evidence="8 14" id="KW-1133">Transmembrane helix</keyword>
<sequence>MVFYLSAQTIYILFLLFFICSICGQLYLSVRQSKAVLAHRNHVPAAFVQSVSLAEHQKAADYTLAKQRLARYEILFQAFLLLIFTLGGGLDLLAHLSQKWVQHDIAQGIVLIGLFALVNMILGWPIAWYRSFCLEAKFGFNKMTMATFIADQFKGSLLAIIVGLPLLYIILWLMRILIAANWFGGAWWLAVWLVWVSFSLLLMWAFPKWIAPLFNKFELLKDDALRTRIENLLQRTGFQSDGIFVMDGSRRSGHGNAYFTGLGKHKRIVFFDTLLKDMQISEVEAVLAHELGHFAHKHVFKQMIVTFILALIVFAVLGWLLPQTGFYTGLGVHEVSHAMALLLFMLVLPVFTFPFSPLSSVLSRKNEFEADRFAAKYANADDLIHALTKLYRTNASSLVSDIWYSRFYDSHPGARERIAALQTAVKAD</sequence>
<dbReference type="Gene3D" id="3.30.2010.10">
    <property type="entry name" value="Metalloproteases ('zincins'), catalytic domain"/>
    <property type="match status" value="1"/>
</dbReference>
<keyword evidence="6" id="KW-0256">Endoplasmic reticulum</keyword>
<evidence type="ECO:0000313" key="17">
    <source>
        <dbReference type="EMBL" id="KEP99990.1"/>
    </source>
</evidence>
<dbReference type="Pfam" id="PF01435">
    <property type="entry name" value="Peptidase_M48"/>
    <property type="match status" value="1"/>
</dbReference>
<evidence type="ECO:0000256" key="13">
    <source>
        <dbReference type="RuleBase" id="RU003983"/>
    </source>
</evidence>
<evidence type="ECO:0000256" key="11">
    <source>
        <dbReference type="PIRSR" id="PIRSR627057-1"/>
    </source>
</evidence>
<proteinExistence type="inferred from homology"/>
<keyword evidence="9 13" id="KW-0482">Metalloprotease</keyword>
<dbReference type="GO" id="GO:0004222">
    <property type="term" value="F:metalloendopeptidase activity"/>
    <property type="evidence" value="ECO:0007669"/>
    <property type="project" value="InterPro"/>
</dbReference>
<dbReference type="Proteomes" id="UP000027644">
    <property type="component" value="Unassembled WGS sequence"/>
</dbReference>
<evidence type="ECO:0000256" key="7">
    <source>
        <dbReference type="ARBA" id="ARBA00022833"/>
    </source>
</evidence>
<dbReference type="InterPro" id="IPR001915">
    <property type="entry name" value="Peptidase_M48"/>
</dbReference>
<evidence type="ECO:0000256" key="6">
    <source>
        <dbReference type="ARBA" id="ARBA00022824"/>
    </source>
</evidence>
<feature type="binding site" evidence="12">
    <location>
        <position position="367"/>
    </location>
    <ligand>
        <name>Zn(2+)</name>
        <dbReference type="ChEBI" id="CHEBI:29105"/>
        <note>catalytic</note>
    </ligand>
</feature>
<feature type="active site" description="Proton donor" evidence="11">
    <location>
        <position position="371"/>
    </location>
</feature>
<feature type="domain" description="Peptidase M48" evidence="15">
    <location>
        <begin position="221"/>
        <end position="423"/>
    </location>
</feature>
<name>A0A074V473_9NEIS</name>
<evidence type="ECO:0000256" key="14">
    <source>
        <dbReference type="SAM" id="Phobius"/>
    </source>
</evidence>
<evidence type="ECO:0000313" key="18">
    <source>
        <dbReference type="Proteomes" id="UP000027644"/>
    </source>
</evidence>
<feature type="transmembrane region" description="Helical" evidence="14">
    <location>
        <begin position="12"/>
        <end position="30"/>
    </location>
</feature>
<feature type="transmembrane region" description="Helical" evidence="14">
    <location>
        <begin position="303"/>
        <end position="321"/>
    </location>
</feature>
<reference evidence="17 18" key="1">
    <citation type="journal article" date="2014" name="PLoS Genet.">
        <title>Hidden diversity in honey bee gut symbionts detected by single-cell genomics.</title>
        <authorList>
            <person name="Engel P."/>
            <person name="Stepanauskas R."/>
            <person name="Moran N."/>
        </authorList>
    </citation>
    <scope>NUCLEOTIDE SEQUENCE [LARGE SCALE GENOMIC DNA]</scope>
    <source>
        <strain evidence="17 18">SCGC AB-598-J21</strain>
    </source>
</reference>
<keyword evidence="7 12" id="KW-0862">Zinc</keyword>
<evidence type="ECO:0000256" key="5">
    <source>
        <dbReference type="ARBA" id="ARBA00022801"/>
    </source>
</evidence>
<dbReference type="FunFam" id="3.30.2010.10:FF:000002">
    <property type="entry name" value="CAAX prenyl protease"/>
    <property type="match status" value="1"/>
</dbReference>
<organism evidence="17 18">
    <name type="scientific">Snodgrassella alvi SCGC AB-598-J21</name>
    <dbReference type="NCBI Taxonomy" id="1385367"/>
    <lineage>
        <taxon>Bacteria</taxon>
        <taxon>Pseudomonadati</taxon>
        <taxon>Pseudomonadota</taxon>
        <taxon>Betaproteobacteria</taxon>
        <taxon>Neisseriales</taxon>
        <taxon>Neisseriaceae</taxon>
        <taxon>Snodgrassella</taxon>
    </lineage>
</organism>
<evidence type="ECO:0000256" key="1">
    <source>
        <dbReference type="ARBA" id="ARBA00004477"/>
    </source>
</evidence>
<dbReference type="CDD" id="cd07343">
    <property type="entry name" value="M48A_Zmpste24p_like"/>
    <property type="match status" value="1"/>
</dbReference>
<feature type="transmembrane region" description="Helical" evidence="14">
    <location>
        <begin position="341"/>
        <end position="362"/>
    </location>
</feature>
<keyword evidence="10 14" id="KW-0472">Membrane</keyword>
<dbReference type="AlphaFoldDB" id="A0A074V473"/>
<feature type="active site" evidence="11">
    <location>
        <position position="290"/>
    </location>
</feature>
<comment type="similarity">
    <text evidence="13">Belongs to the peptidase M48 family.</text>
</comment>
<accession>A0A074V473</accession>
<feature type="domain" description="CAAX prenyl protease 1 N-terminal" evidence="16">
    <location>
        <begin position="34"/>
        <end position="216"/>
    </location>
</feature>
<evidence type="ECO:0000256" key="8">
    <source>
        <dbReference type="ARBA" id="ARBA00022989"/>
    </source>
</evidence>
<dbReference type="PANTHER" id="PTHR10120">
    <property type="entry name" value="CAAX PRENYL PROTEASE 1"/>
    <property type="match status" value="1"/>
</dbReference>
<evidence type="ECO:0000256" key="2">
    <source>
        <dbReference type="ARBA" id="ARBA00022670"/>
    </source>
</evidence>
<feature type="transmembrane region" description="Helical" evidence="14">
    <location>
        <begin position="186"/>
        <end position="206"/>
    </location>
</feature>
<dbReference type="GO" id="GO:0071586">
    <property type="term" value="P:CAAX-box protein processing"/>
    <property type="evidence" value="ECO:0007669"/>
    <property type="project" value="InterPro"/>
</dbReference>
<feature type="binding site" evidence="12">
    <location>
        <position position="293"/>
    </location>
    <ligand>
        <name>Zn(2+)</name>
        <dbReference type="ChEBI" id="CHEBI:29105"/>
        <note>catalytic</note>
    </ligand>
</feature>
<dbReference type="EMBL" id="AVQL01000455">
    <property type="protein sequence ID" value="KEP99990.1"/>
    <property type="molecule type" value="Genomic_DNA"/>
</dbReference>
<feature type="binding site" evidence="12">
    <location>
        <position position="289"/>
    </location>
    <ligand>
        <name>Zn(2+)</name>
        <dbReference type="ChEBI" id="CHEBI:29105"/>
        <note>catalytic</note>
    </ligand>
</feature>
<evidence type="ECO:0000256" key="10">
    <source>
        <dbReference type="ARBA" id="ARBA00023136"/>
    </source>
</evidence>
<evidence type="ECO:0000256" key="9">
    <source>
        <dbReference type="ARBA" id="ARBA00023049"/>
    </source>
</evidence>